<name>A0A918XQ05_9PROT</name>
<dbReference type="AlphaFoldDB" id="A0A918XQ05"/>
<gene>
    <name evidence="2" type="ORF">GCM10017083_07200</name>
</gene>
<evidence type="ECO:0000256" key="1">
    <source>
        <dbReference type="SAM" id="MobiDB-lite"/>
    </source>
</evidence>
<protein>
    <submittedName>
        <fullName evidence="2">Uncharacterized protein</fullName>
    </submittedName>
</protein>
<organism evidence="2 3">
    <name type="scientific">Thalassobaculum fulvum</name>
    <dbReference type="NCBI Taxonomy" id="1633335"/>
    <lineage>
        <taxon>Bacteria</taxon>
        <taxon>Pseudomonadati</taxon>
        <taxon>Pseudomonadota</taxon>
        <taxon>Alphaproteobacteria</taxon>
        <taxon>Rhodospirillales</taxon>
        <taxon>Thalassobaculaceae</taxon>
        <taxon>Thalassobaculum</taxon>
    </lineage>
</organism>
<evidence type="ECO:0000313" key="2">
    <source>
        <dbReference type="EMBL" id="GHD42312.1"/>
    </source>
</evidence>
<evidence type="ECO:0000313" key="3">
    <source>
        <dbReference type="Proteomes" id="UP000630353"/>
    </source>
</evidence>
<dbReference type="Proteomes" id="UP000630353">
    <property type="component" value="Unassembled WGS sequence"/>
</dbReference>
<reference evidence="2" key="2">
    <citation type="submission" date="2020-09" db="EMBL/GenBank/DDBJ databases">
        <authorList>
            <person name="Sun Q."/>
            <person name="Kim S."/>
        </authorList>
    </citation>
    <scope>NUCLEOTIDE SEQUENCE</scope>
    <source>
        <strain evidence="2">KCTC 42651</strain>
    </source>
</reference>
<dbReference type="RefSeq" id="WP_189987571.1">
    <property type="nucleotide sequence ID" value="NZ_BMZS01000002.1"/>
</dbReference>
<accession>A0A918XQ05</accession>
<feature type="region of interest" description="Disordered" evidence="1">
    <location>
        <begin position="110"/>
        <end position="133"/>
    </location>
</feature>
<dbReference type="EMBL" id="BMZS01000002">
    <property type="protein sequence ID" value="GHD42312.1"/>
    <property type="molecule type" value="Genomic_DNA"/>
</dbReference>
<keyword evidence="3" id="KW-1185">Reference proteome</keyword>
<reference evidence="2" key="1">
    <citation type="journal article" date="2014" name="Int. J. Syst. Evol. Microbiol.">
        <title>Complete genome sequence of Corynebacterium casei LMG S-19264T (=DSM 44701T), isolated from a smear-ripened cheese.</title>
        <authorList>
            <consortium name="US DOE Joint Genome Institute (JGI-PGF)"/>
            <person name="Walter F."/>
            <person name="Albersmeier A."/>
            <person name="Kalinowski J."/>
            <person name="Ruckert C."/>
        </authorList>
    </citation>
    <scope>NUCLEOTIDE SEQUENCE</scope>
    <source>
        <strain evidence="2">KCTC 42651</strain>
    </source>
</reference>
<feature type="region of interest" description="Disordered" evidence="1">
    <location>
        <begin position="23"/>
        <end position="65"/>
    </location>
</feature>
<sequence>MPLAPGLQVRTLVRPGGRVTTVVVRRRRTSPIPPVERRGPQPSADTAPPPRAAGPDGRSGERSGFSRPIVRALVALGSRAWPLGRDGLALDGRRVPLARLVAEANRALTARGCPPIPYPGVRPKEGRPKENRR</sequence>
<proteinExistence type="predicted"/>
<feature type="compositionally biased region" description="Basic and acidic residues" evidence="1">
    <location>
        <begin position="122"/>
        <end position="133"/>
    </location>
</feature>
<comment type="caution">
    <text evidence="2">The sequence shown here is derived from an EMBL/GenBank/DDBJ whole genome shotgun (WGS) entry which is preliminary data.</text>
</comment>